<sequence length="483" mass="54727">MASSSDASRKRRGKAVVVDEDIFDAHKFKTPFHEHFFNSNVASKPIIPDMRFNLEEDQYPQIRQQIELRGWKRLNKPKKRISQTIIREFYANARIDPNNEVGPQFHTFVRGMLVNFSMDRIKTIMKFEGPLNSETSYRARMVEGNQDLDAVTRDICVEGAIWSLGAWNNPLYVKRSDLNPVARGWHEFIIHNIMPTTNQSEVTLNRAVLIHCIMSSQEVRVEKIIVDAMMNIINKLHTSKPPLAFPNIIARLCEEMEISFLASGPVEAMPKARSITPAVMENIRHPPHVGPTNCLWASPPRKGNKATRDVAIPTRGVASTTSIPTRCEKLSRTAKGAVPILPKGTREDAKRVDKEYGHKKRWLKLSLYKKNFSSHMGKLHAAHEEQKTKMGQTNQVLVNHALDSQAGNMYTHWALQQANQNLVPMIPTKIPPAIRENFTAGRPLFHRMLRPWPPEGSSNALGQQATPTVDVPRNPNAKSDDEN</sequence>
<comment type="caution">
    <text evidence="3">The sequence shown here is derived from an EMBL/GenBank/DDBJ whole genome shotgun (WGS) entry which is preliminary data.</text>
</comment>
<evidence type="ECO:0000256" key="1">
    <source>
        <dbReference type="SAM" id="MobiDB-lite"/>
    </source>
</evidence>
<feature type="compositionally biased region" description="Polar residues" evidence="1">
    <location>
        <begin position="456"/>
        <end position="467"/>
    </location>
</feature>
<name>A0ABU6WWP6_9FABA</name>
<organism evidence="3 4">
    <name type="scientific">Stylosanthes scabra</name>
    <dbReference type="NCBI Taxonomy" id="79078"/>
    <lineage>
        <taxon>Eukaryota</taxon>
        <taxon>Viridiplantae</taxon>
        <taxon>Streptophyta</taxon>
        <taxon>Embryophyta</taxon>
        <taxon>Tracheophyta</taxon>
        <taxon>Spermatophyta</taxon>
        <taxon>Magnoliopsida</taxon>
        <taxon>eudicotyledons</taxon>
        <taxon>Gunneridae</taxon>
        <taxon>Pentapetalae</taxon>
        <taxon>rosids</taxon>
        <taxon>fabids</taxon>
        <taxon>Fabales</taxon>
        <taxon>Fabaceae</taxon>
        <taxon>Papilionoideae</taxon>
        <taxon>50 kb inversion clade</taxon>
        <taxon>dalbergioids sensu lato</taxon>
        <taxon>Dalbergieae</taxon>
        <taxon>Pterocarpus clade</taxon>
        <taxon>Stylosanthes</taxon>
    </lineage>
</organism>
<evidence type="ECO:0000313" key="4">
    <source>
        <dbReference type="Proteomes" id="UP001341840"/>
    </source>
</evidence>
<dbReference type="EMBL" id="JASCZI010183855">
    <property type="protein sequence ID" value="MED6189762.1"/>
    <property type="molecule type" value="Genomic_DNA"/>
</dbReference>
<dbReference type="InterPro" id="IPR046796">
    <property type="entry name" value="Transposase_32_dom"/>
</dbReference>
<gene>
    <name evidence="3" type="ORF">PIB30_099132</name>
</gene>
<dbReference type="Proteomes" id="UP001341840">
    <property type="component" value="Unassembled WGS sequence"/>
</dbReference>
<protein>
    <recommendedName>
        <fullName evidence="2">Putative plant transposon protein domain-containing protein</fullName>
    </recommendedName>
</protein>
<dbReference type="Pfam" id="PF20167">
    <property type="entry name" value="Transposase_32"/>
    <property type="match status" value="1"/>
</dbReference>
<feature type="region of interest" description="Disordered" evidence="1">
    <location>
        <begin position="449"/>
        <end position="483"/>
    </location>
</feature>
<feature type="domain" description="Putative plant transposon protein" evidence="2">
    <location>
        <begin position="69"/>
        <end position="257"/>
    </location>
</feature>
<reference evidence="3 4" key="1">
    <citation type="journal article" date="2023" name="Plants (Basel)">
        <title>Bridging the Gap: Combining Genomics and Transcriptomics Approaches to Understand Stylosanthes scabra, an Orphan Legume from the Brazilian Caatinga.</title>
        <authorList>
            <person name="Ferreira-Neto J.R.C."/>
            <person name="da Silva M.D."/>
            <person name="Binneck E."/>
            <person name="de Melo N.F."/>
            <person name="da Silva R.H."/>
            <person name="de Melo A.L.T.M."/>
            <person name="Pandolfi V."/>
            <person name="Bustamante F.O."/>
            <person name="Brasileiro-Vidal A.C."/>
            <person name="Benko-Iseppon A.M."/>
        </authorList>
    </citation>
    <scope>NUCLEOTIDE SEQUENCE [LARGE SCALE GENOMIC DNA]</scope>
    <source>
        <tissue evidence="3">Leaves</tissue>
    </source>
</reference>
<accession>A0ABU6WWP6</accession>
<evidence type="ECO:0000313" key="3">
    <source>
        <dbReference type="EMBL" id="MED6189762.1"/>
    </source>
</evidence>
<keyword evidence="4" id="KW-1185">Reference proteome</keyword>
<proteinExistence type="predicted"/>
<evidence type="ECO:0000259" key="2">
    <source>
        <dbReference type="Pfam" id="PF20167"/>
    </source>
</evidence>